<evidence type="ECO:0000313" key="2">
    <source>
        <dbReference type="EMBL" id="MDD1795622.1"/>
    </source>
</evidence>
<proteinExistence type="predicted"/>
<feature type="domain" description="THIF-type NAD/FAD binding fold" evidence="1">
    <location>
        <begin position="14"/>
        <end position="248"/>
    </location>
</feature>
<evidence type="ECO:0000313" key="3">
    <source>
        <dbReference type="Proteomes" id="UP001149400"/>
    </source>
</evidence>
<dbReference type="InterPro" id="IPR035985">
    <property type="entry name" value="Ubiquitin-activating_enz"/>
</dbReference>
<dbReference type="PANTHER" id="PTHR10953">
    <property type="entry name" value="UBIQUITIN-ACTIVATING ENZYME E1"/>
    <property type="match status" value="1"/>
</dbReference>
<comment type="caution">
    <text evidence="2">The sequence shown here is derived from an EMBL/GenBank/DDBJ whole genome shotgun (WGS) entry which is preliminary data.</text>
</comment>
<organism evidence="2 3">
    <name type="scientific">Enterovibrio gelatinilyticus</name>
    <dbReference type="NCBI Taxonomy" id="2899819"/>
    <lineage>
        <taxon>Bacteria</taxon>
        <taxon>Pseudomonadati</taxon>
        <taxon>Pseudomonadota</taxon>
        <taxon>Gammaproteobacteria</taxon>
        <taxon>Vibrionales</taxon>
        <taxon>Vibrionaceae</taxon>
        <taxon>Enterovibrio</taxon>
    </lineage>
</organism>
<sequence length="264" mass="28572">MNALPLSDQAFDRYSRQIMLPDWGEQAQKQLTNAKVLVVGCGGLGTAASLYLAGAGIGQLVLADDDKVERSNLPRQIAYRDTDIGEGKAKALATQLMALNPLVSPRAVERRLSGKVLTLEISLADIVLDCSDNMETRQAVNQACVASNTPLIAGAAIGWSGQLMVFDFADNATPCYHCLFPETSDTPVRNCQSAGVVGPVVGIMGNLQALETLKYLTQSEKPLTRFYQFDGKSLSLRAMTIPRETECLVCQAQQQEVFDENLAQ</sequence>
<name>A0ABT5R5S4_9GAMM</name>
<reference evidence="2" key="1">
    <citation type="submission" date="2021-12" db="EMBL/GenBank/DDBJ databases">
        <title>Enterovibrio ZSDZ35 sp. nov. and Enterovibrio ZSDZ42 sp. nov., isolated from coastal seawater in Qingdao.</title>
        <authorList>
            <person name="Zhang P."/>
        </authorList>
    </citation>
    <scope>NUCLEOTIDE SEQUENCE</scope>
    <source>
        <strain evidence="2">ZSDZ42</strain>
    </source>
</reference>
<dbReference type="InterPro" id="IPR000594">
    <property type="entry name" value="ThiF_NAD_FAD-bd"/>
</dbReference>
<dbReference type="Gene3D" id="3.40.50.720">
    <property type="entry name" value="NAD(P)-binding Rossmann-like Domain"/>
    <property type="match status" value="1"/>
</dbReference>
<dbReference type="PANTHER" id="PTHR10953:SF240">
    <property type="entry name" value="SULFUR CARRIER PROTEIN THIS ADENYLYLTRANSFERASE"/>
    <property type="match status" value="1"/>
</dbReference>
<gene>
    <name evidence="2" type="ORF">LRP50_21100</name>
</gene>
<dbReference type="Pfam" id="PF00899">
    <property type="entry name" value="ThiF"/>
    <property type="match status" value="1"/>
</dbReference>
<dbReference type="EMBL" id="JAJUBC010000032">
    <property type="protein sequence ID" value="MDD1795622.1"/>
    <property type="molecule type" value="Genomic_DNA"/>
</dbReference>
<protein>
    <submittedName>
        <fullName evidence="2">HesA/MoeB/ThiF family protein</fullName>
    </submittedName>
</protein>
<evidence type="ECO:0000259" key="1">
    <source>
        <dbReference type="Pfam" id="PF00899"/>
    </source>
</evidence>
<dbReference type="CDD" id="cd00757">
    <property type="entry name" value="ThiF_MoeB_HesA_family"/>
    <property type="match status" value="1"/>
</dbReference>
<keyword evidence="3" id="KW-1185">Reference proteome</keyword>
<dbReference type="InterPro" id="IPR045886">
    <property type="entry name" value="ThiF/MoeB/HesA"/>
</dbReference>
<accession>A0ABT5R5S4</accession>
<dbReference type="Proteomes" id="UP001149400">
    <property type="component" value="Unassembled WGS sequence"/>
</dbReference>
<dbReference type="RefSeq" id="WP_274166408.1">
    <property type="nucleotide sequence ID" value="NZ_JAJUBC010000032.1"/>
</dbReference>
<dbReference type="SUPFAM" id="SSF69572">
    <property type="entry name" value="Activating enzymes of the ubiquitin-like proteins"/>
    <property type="match status" value="1"/>
</dbReference>